<dbReference type="PROSITE" id="PS51688">
    <property type="entry name" value="ICA"/>
    <property type="match status" value="1"/>
</dbReference>
<dbReference type="InterPro" id="IPR036388">
    <property type="entry name" value="WH-like_DNA-bd_sf"/>
</dbReference>
<protein>
    <submittedName>
        <fullName evidence="2">Tail fiber domain-containing protein</fullName>
    </submittedName>
</protein>
<dbReference type="Gene3D" id="1.10.10.10">
    <property type="entry name" value="Winged helix-like DNA-binding domain superfamily/Winged helix DNA-binding domain"/>
    <property type="match status" value="1"/>
</dbReference>
<accession>A0ABT0E210</accession>
<dbReference type="InterPro" id="IPR030392">
    <property type="entry name" value="S74_ICA"/>
</dbReference>
<evidence type="ECO:0000259" key="1">
    <source>
        <dbReference type="PROSITE" id="PS51688"/>
    </source>
</evidence>
<sequence>MADTNWQDFPDGAPQAADIYVAMRGAGGVNSTMAQMAAFAAANAGDGAVAAPGMAFASDPDTGIYRQAPNVMGFVAGGTERLRVGSYGASIQSGSFGIGIVPNARLHVYNAGFVSAIIEGDGTSQTQLIFKGNTATNIFNQDSTPILFTNPSGEIMRLSADRNVGIGTGSPGDKLHVHKSNADHFLKVSTNAATYACQVNIDRGSTNQTYIGASAGSTGIGIFSNENLPIAFSNNGFQTRLVIESGGHTRPGGDNLYALGGPSFRWTGVHAATGSINTSDELAKREIGSIPEEWLDAWGAVDWVRYKFRDAVEAKGDGARWHVGLIAQRVRDAFAEAGLDALAIGLLCYDKWEEQREPVYEEQVVDTATVVVGQAGTGIVGPDGAEIMRDVTEEQDVRGRVQVGERVTLEAGDRWGLRYDECQAMEAAWQRRELARKDALIADLANRLAALEAA</sequence>
<comment type="caution">
    <text evidence="2">The sequence shown here is derived from an EMBL/GenBank/DDBJ whole genome shotgun (WGS) entry which is preliminary data.</text>
</comment>
<evidence type="ECO:0000313" key="3">
    <source>
        <dbReference type="Proteomes" id="UP001203512"/>
    </source>
</evidence>
<proteinExistence type="predicted"/>
<evidence type="ECO:0000313" key="2">
    <source>
        <dbReference type="EMBL" id="MCK0533395.1"/>
    </source>
</evidence>
<organism evidence="2 3">
    <name type="scientific">Sphingobium agri</name>
    <dbReference type="NCBI Taxonomy" id="2933566"/>
    <lineage>
        <taxon>Bacteria</taxon>
        <taxon>Pseudomonadati</taxon>
        <taxon>Pseudomonadota</taxon>
        <taxon>Alphaproteobacteria</taxon>
        <taxon>Sphingomonadales</taxon>
        <taxon>Sphingomonadaceae</taxon>
        <taxon>Sphingobium</taxon>
    </lineage>
</organism>
<dbReference type="Pfam" id="PF13884">
    <property type="entry name" value="Peptidase_S74"/>
    <property type="match status" value="1"/>
</dbReference>
<dbReference type="EMBL" id="JALKHS010000021">
    <property type="protein sequence ID" value="MCK0533395.1"/>
    <property type="molecule type" value="Genomic_DNA"/>
</dbReference>
<gene>
    <name evidence="2" type="ORF">MU848_17535</name>
</gene>
<keyword evidence="3" id="KW-1185">Reference proteome</keyword>
<dbReference type="Proteomes" id="UP001203512">
    <property type="component" value="Unassembled WGS sequence"/>
</dbReference>
<dbReference type="CDD" id="cd10144">
    <property type="entry name" value="Peptidase_S74_CIMCD"/>
    <property type="match status" value="1"/>
</dbReference>
<feature type="domain" description="Peptidase S74" evidence="1">
    <location>
        <begin position="279"/>
        <end position="444"/>
    </location>
</feature>
<name>A0ABT0E210_9SPHN</name>
<reference evidence="2 3" key="1">
    <citation type="submission" date="2022-04" db="EMBL/GenBank/DDBJ databases">
        <authorList>
            <person name="Huq M.A."/>
        </authorList>
    </citation>
    <scope>NUCLEOTIDE SEQUENCE [LARGE SCALE GENOMIC DNA]</scope>
    <source>
        <strain evidence="2 3">MAH-33</strain>
    </source>
</reference>
<dbReference type="RefSeq" id="WP_247234550.1">
    <property type="nucleotide sequence ID" value="NZ_JALKHS010000021.1"/>
</dbReference>